<gene>
    <name evidence="1" type="ORF">GCM10011335_14610</name>
</gene>
<accession>A0A916XUS8</accession>
<comment type="caution">
    <text evidence="1">The sequence shown here is derived from an EMBL/GenBank/DDBJ whole genome shotgun (WGS) entry which is preliminary data.</text>
</comment>
<name>A0A916XUS8_9HYPH</name>
<sequence length="79" mass="8622">MNQTDVRITTPDAVTPLPGEATAGVTAWQMEKIKTGLRDADAGRFASPADVRSVIQKFIPNGRTALDGHRRPHHDQEAM</sequence>
<dbReference type="RefSeq" id="WP_188849936.1">
    <property type="nucleotide sequence ID" value="NZ_BMJJ01000003.1"/>
</dbReference>
<protein>
    <submittedName>
        <fullName evidence="1">Uncharacterized protein</fullName>
    </submittedName>
</protein>
<dbReference type="Proteomes" id="UP000613160">
    <property type="component" value="Unassembled WGS sequence"/>
</dbReference>
<reference evidence="1" key="1">
    <citation type="journal article" date="2014" name="Int. J. Syst. Evol. Microbiol.">
        <title>Complete genome sequence of Corynebacterium casei LMG S-19264T (=DSM 44701T), isolated from a smear-ripened cheese.</title>
        <authorList>
            <consortium name="US DOE Joint Genome Institute (JGI-PGF)"/>
            <person name="Walter F."/>
            <person name="Albersmeier A."/>
            <person name="Kalinowski J."/>
            <person name="Ruckert C."/>
        </authorList>
    </citation>
    <scope>NUCLEOTIDE SEQUENCE</scope>
    <source>
        <strain evidence="1">CGMCC 1.15493</strain>
    </source>
</reference>
<evidence type="ECO:0000313" key="1">
    <source>
        <dbReference type="EMBL" id="GGD12842.1"/>
    </source>
</evidence>
<evidence type="ECO:0000313" key="2">
    <source>
        <dbReference type="Proteomes" id="UP000613160"/>
    </source>
</evidence>
<reference evidence="1" key="2">
    <citation type="submission" date="2020-09" db="EMBL/GenBank/DDBJ databases">
        <authorList>
            <person name="Sun Q."/>
            <person name="Zhou Y."/>
        </authorList>
    </citation>
    <scope>NUCLEOTIDE SEQUENCE</scope>
    <source>
        <strain evidence="1">CGMCC 1.15493</strain>
    </source>
</reference>
<keyword evidence="2" id="KW-1185">Reference proteome</keyword>
<proteinExistence type="predicted"/>
<dbReference type="AlphaFoldDB" id="A0A916XUS8"/>
<organism evidence="1 2">
    <name type="scientific">Aureimonas glaciei</name>
    <dbReference type="NCBI Taxonomy" id="1776957"/>
    <lineage>
        <taxon>Bacteria</taxon>
        <taxon>Pseudomonadati</taxon>
        <taxon>Pseudomonadota</taxon>
        <taxon>Alphaproteobacteria</taxon>
        <taxon>Hyphomicrobiales</taxon>
        <taxon>Aurantimonadaceae</taxon>
        <taxon>Aureimonas</taxon>
    </lineage>
</organism>
<dbReference type="EMBL" id="BMJJ01000003">
    <property type="protein sequence ID" value="GGD12842.1"/>
    <property type="molecule type" value="Genomic_DNA"/>
</dbReference>